<dbReference type="InterPro" id="IPR032710">
    <property type="entry name" value="NTF2-like_dom_sf"/>
</dbReference>
<dbReference type="EMBL" id="ATDP01000071">
    <property type="protein sequence ID" value="EQB17169.1"/>
    <property type="molecule type" value="Genomic_DNA"/>
</dbReference>
<evidence type="ECO:0000313" key="1">
    <source>
        <dbReference type="EMBL" id="EQB17169.1"/>
    </source>
</evidence>
<organism evidence="1 2">
    <name type="scientific">Sphingobium lactosutens DS20</name>
    <dbReference type="NCBI Taxonomy" id="1331060"/>
    <lineage>
        <taxon>Bacteria</taxon>
        <taxon>Pseudomonadati</taxon>
        <taxon>Pseudomonadota</taxon>
        <taxon>Alphaproteobacteria</taxon>
        <taxon>Sphingomonadales</taxon>
        <taxon>Sphingomonadaceae</taxon>
        <taxon>Sphingobium</taxon>
    </lineage>
</organism>
<dbReference type="PATRIC" id="fig|1331060.3.peg.776"/>
<comment type="caution">
    <text evidence="1">The sequence shown here is derived from an EMBL/GenBank/DDBJ whole genome shotgun (WGS) entry which is preliminary data.</text>
</comment>
<evidence type="ECO:0000313" key="2">
    <source>
        <dbReference type="Proteomes" id="UP000015531"/>
    </source>
</evidence>
<reference evidence="1 2" key="1">
    <citation type="journal article" date="2013" name="Genome Announc.">
        <title>Draft Genome Sequence of Sphingobium lactosutens Strain DS20T, Isolated from a Hexachlorocyclohexane Dumpsite.</title>
        <authorList>
            <person name="Kumar R."/>
            <person name="Dwivedi V."/>
            <person name="Negi V."/>
            <person name="Khurana J.P."/>
            <person name="Lal R."/>
        </authorList>
    </citation>
    <scope>NUCLEOTIDE SEQUENCE [LARGE SCALE GENOMIC DNA]</scope>
    <source>
        <strain evidence="1 2">DS20</strain>
    </source>
</reference>
<dbReference type="SUPFAM" id="SSF54427">
    <property type="entry name" value="NTF2-like"/>
    <property type="match status" value="2"/>
</dbReference>
<name>T0J5B1_9SPHN</name>
<dbReference type="Proteomes" id="UP000015531">
    <property type="component" value="Unassembled WGS sequence"/>
</dbReference>
<dbReference type="Gene3D" id="3.10.450.50">
    <property type="match status" value="1"/>
</dbReference>
<sequence length="244" mass="26241">MATYSDATLGWKIPGWQSLHDLLLQYMPRWGAGVSYATRILAGPTSAMVAVTDTPELFGGEIHALASVDFRDGQIVRWIDYWDSTSFQPAVLEAMAAGVQAYPEELGEREIECAADPAIEAACTRFHEALASGGEGLSDLLTYDVVYEDMGARLQLIGRSAVLGYLTRVIDLVPFGPRAGLLHVVGGPSGGGYEWKGAPASEVPRGLSALELDEIGAISRITTVYDSARFGPMRCRKLREATSA</sequence>
<keyword evidence="2" id="KW-1185">Reference proteome</keyword>
<gene>
    <name evidence="1" type="ORF">RLDS_04245</name>
</gene>
<dbReference type="eggNOG" id="ENOG5033UCC">
    <property type="taxonomic scope" value="Bacteria"/>
</dbReference>
<protein>
    <recommendedName>
        <fullName evidence="3">SnoaL-like domain-containing protein</fullName>
    </recommendedName>
</protein>
<proteinExistence type="predicted"/>
<dbReference type="AlphaFoldDB" id="T0J5B1"/>
<evidence type="ECO:0008006" key="3">
    <source>
        <dbReference type="Google" id="ProtNLM"/>
    </source>
</evidence>
<accession>T0J5B1</accession>